<evidence type="ECO:0000256" key="1">
    <source>
        <dbReference type="SAM" id="MobiDB-lite"/>
    </source>
</evidence>
<comment type="caution">
    <text evidence="2">The sequence shown here is derived from an EMBL/GenBank/DDBJ whole genome shotgun (WGS) entry which is preliminary data.</text>
</comment>
<accession>A0A9P9KSG8</accession>
<dbReference type="GeneID" id="70221651"/>
<name>A0A9P9KSG8_FUSRE</name>
<dbReference type="Proteomes" id="UP000720189">
    <property type="component" value="Unassembled WGS sequence"/>
</dbReference>
<dbReference type="OrthoDB" id="5004227at2759"/>
<feature type="compositionally biased region" description="Basic and acidic residues" evidence="1">
    <location>
        <begin position="52"/>
        <end position="64"/>
    </location>
</feature>
<sequence length="71" mass="8227">MHPAYTLYIGLEARVTEWKNDMYATVSKRLSAPTDAQYQVDEKKLMITEKQVEEGRGSEKELLEQKYASQT</sequence>
<dbReference type="AlphaFoldDB" id="A0A9P9KSG8"/>
<proteinExistence type="predicted"/>
<dbReference type="RefSeq" id="XP_046055520.1">
    <property type="nucleotide sequence ID" value="XM_046191697.1"/>
</dbReference>
<feature type="region of interest" description="Disordered" evidence="1">
    <location>
        <begin position="52"/>
        <end position="71"/>
    </location>
</feature>
<evidence type="ECO:0000313" key="2">
    <source>
        <dbReference type="EMBL" id="KAH7267701.1"/>
    </source>
</evidence>
<gene>
    <name evidence="2" type="ORF">BKA55DRAFT_556430</name>
</gene>
<organism evidence="2 3">
    <name type="scientific">Fusarium redolens</name>
    <dbReference type="NCBI Taxonomy" id="48865"/>
    <lineage>
        <taxon>Eukaryota</taxon>
        <taxon>Fungi</taxon>
        <taxon>Dikarya</taxon>
        <taxon>Ascomycota</taxon>
        <taxon>Pezizomycotina</taxon>
        <taxon>Sordariomycetes</taxon>
        <taxon>Hypocreomycetidae</taxon>
        <taxon>Hypocreales</taxon>
        <taxon>Nectriaceae</taxon>
        <taxon>Fusarium</taxon>
        <taxon>Fusarium redolens species complex</taxon>
    </lineage>
</organism>
<dbReference type="EMBL" id="JAGMUX010000002">
    <property type="protein sequence ID" value="KAH7267701.1"/>
    <property type="molecule type" value="Genomic_DNA"/>
</dbReference>
<evidence type="ECO:0000313" key="3">
    <source>
        <dbReference type="Proteomes" id="UP000720189"/>
    </source>
</evidence>
<keyword evidence="3" id="KW-1185">Reference proteome</keyword>
<reference evidence="2" key="1">
    <citation type="journal article" date="2021" name="Nat. Commun.">
        <title>Genetic determinants of endophytism in the Arabidopsis root mycobiome.</title>
        <authorList>
            <person name="Mesny F."/>
            <person name="Miyauchi S."/>
            <person name="Thiergart T."/>
            <person name="Pickel B."/>
            <person name="Atanasova L."/>
            <person name="Karlsson M."/>
            <person name="Huettel B."/>
            <person name="Barry K.W."/>
            <person name="Haridas S."/>
            <person name="Chen C."/>
            <person name="Bauer D."/>
            <person name="Andreopoulos W."/>
            <person name="Pangilinan J."/>
            <person name="LaButti K."/>
            <person name="Riley R."/>
            <person name="Lipzen A."/>
            <person name="Clum A."/>
            <person name="Drula E."/>
            <person name="Henrissat B."/>
            <person name="Kohler A."/>
            <person name="Grigoriev I.V."/>
            <person name="Martin F.M."/>
            <person name="Hacquard S."/>
        </authorList>
    </citation>
    <scope>NUCLEOTIDE SEQUENCE</scope>
    <source>
        <strain evidence="2">MPI-CAGE-AT-0023</strain>
    </source>
</reference>
<protein>
    <submittedName>
        <fullName evidence="2">Uncharacterized protein</fullName>
    </submittedName>
</protein>